<dbReference type="SUPFAM" id="SSF51735">
    <property type="entry name" value="NAD(P)-binding Rossmann-fold domains"/>
    <property type="match status" value="1"/>
</dbReference>
<evidence type="ECO:0000313" key="3">
    <source>
        <dbReference type="EMBL" id="PKI74005.1"/>
    </source>
</evidence>
<dbReference type="InterPro" id="IPR002347">
    <property type="entry name" value="SDR_fam"/>
</dbReference>
<dbReference type="PANTHER" id="PTHR42820:SF13">
    <property type="entry name" value="(-)-ISOPIPERITENOL_(-)-CARVEOL DEHYDROGENASE, MITOCHONDRIAL-LIKE"/>
    <property type="match status" value="1"/>
</dbReference>
<dbReference type="InterPro" id="IPR020904">
    <property type="entry name" value="Sc_DH/Rdtase_CS"/>
</dbReference>
<dbReference type="PRINTS" id="PR00081">
    <property type="entry name" value="GDHRDH"/>
</dbReference>
<reference evidence="4" key="1">
    <citation type="journal article" date="2017" name="Plant J.">
        <title>The pomegranate (Punica granatum L.) genome and the genomics of punicalagin biosynthesis.</title>
        <authorList>
            <person name="Qin G."/>
            <person name="Xu C."/>
            <person name="Ming R."/>
            <person name="Tang H."/>
            <person name="Guyot R."/>
            <person name="Kramer E.M."/>
            <person name="Hu Y."/>
            <person name="Yi X."/>
            <person name="Qi Y."/>
            <person name="Xu X."/>
            <person name="Gao Z."/>
            <person name="Pan H."/>
            <person name="Jian J."/>
            <person name="Tian Y."/>
            <person name="Yue Z."/>
            <person name="Xu Y."/>
        </authorList>
    </citation>
    <scope>NUCLEOTIDE SEQUENCE [LARGE SCALE GENOMIC DNA]</scope>
    <source>
        <strain evidence="4">cv. Dabenzi</strain>
    </source>
</reference>
<dbReference type="PROSITE" id="PS00061">
    <property type="entry name" value="ADH_SHORT"/>
    <property type="match status" value="1"/>
</dbReference>
<dbReference type="GeneID" id="116202369"/>
<dbReference type="EMBL" id="PGOL01000243">
    <property type="protein sequence ID" value="PKI74005.1"/>
    <property type="molecule type" value="Genomic_DNA"/>
</dbReference>
<accession>A0A218XEA6</accession>
<sequence>MEKSSSPSSSCPKKKIDGRVAIVTGGASGIGEETVHRFVEHGAFVVIADIQDERGQALVSTLGLNNCAYVHCDVSDEDQVSSLVNSTVERHGRVDIMFSNAGIINPNQDILGFDIPMYDRLFGVNVRGTIACVKHAARAMVEGGVRGSIICTASVVASMGYPEQIDYVMSKHAVLGLVRSAAKGLGQHGIRVNCASPGPMGTSLLRGLLGLGEGEVESHFEPFSQLKGVLKVHHVADAVVFLASDEAEFITGHNLAVDGCFRSDN</sequence>
<gene>
    <name evidence="2" type="ORF">CDL15_Pgr012768</name>
    <name evidence="3" type="ORF">CRG98_005622</name>
</gene>
<evidence type="ECO:0000313" key="4">
    <source>
        <dbReference type="Proteomes" id="UP000197138"/>
    </source>
</evidence>
<dbReference type="Proteomes" id="UP000233551">
    <property type="component" value="Unassembled WGS sequence"/>
</dbReference>
<reference evidence="2" key="2">
    <citation type="submission" date="2017-06" db="EMBL/GenBank/DDBJ databases">
        <title>The pomegranate genome and the genomics of punicalagin biosynthesis.</title>
        <authorList>
            <person name="Xu C."/>
        </authorList>
    </citation>
    <scope>NUCLEOTIDE SEQUENCE [LARGE SCALE GENOMIC DNA]</scope>
    <source>
        <tissue evidence="2">Fresh leaf</tissue>
    </source>
</reference>
<dbReference type="Gene3D" id="3.40.50.720">
    <property type="entry name" value="NAD(P)-binding Rossmann-like Domain"/>
    <property type="match status" value="1"/>
</dbReference>
<organism evidence="2 4">
    <name type="scientific">Punica granatum</name>
    <name type="common">Pomegranate</name>
    <dbReference type="NCBI Taxonomy" id="22663"/>
    <lineage>
        <taxon>Eukaryota</taxon>
        <taxon>Viridiplantae</taxon>
        <taxon>Streptophyta</taxon>
        <taxon>Embryophyta</taxon>
        <taxon>Tracheophyta</taxon>
        <taxon>Spermatophyta</taxon>
        <taxon>Magnoliopsida</taxon>
        <taxon>eudicotyledons</taxon>
        <taxon>Gunneridae</taxon>
        <taxon>Pentapetalae</taxon>
        <taxon>rosids</taxon>
        <taxon>malvids</taxon>
        <taxon>Myrtales</taxon>
        <taxon>Lythraceae</taxon>
        <taxon>Punica</taxon>
    </lineage>
</organism>
<evidence type="ECO:0000313" key="5">
    <source>
        <dbReference type="Proteomes" id="UP000233551"/>
    </source>
</evidence>
<dbReference type="Pfam" id="PF13561">
    <property type="entry name" value="adh_short_C2"/>
    <property type="match status" value="1"/>
</dbReference>
<dbReference type="PANTHER" id="PTHR42820">
    <property type="entry name" value="SHORT-CHAIN DEHYDROGENASE REDUCTASE"/>
    <property type="match status" value="1"/>
</dbReference>
<dbReference type="EMBL" id="MTKT01001932">
    <property type="protein sequence ID" value="OWM83287.1"/>
    <property type="molecule type" value="Genomic_DNA"/>
</dbReference>
<dbReference type="InterPro" id="IPR036291">
    <property type="entry name" value="NAD(P)-bd_dom_sf"/>
</dbReference>
<protein>
    <submittedName>
        <fullName evidence="2">Uncharacterized protein</fullName>
    </submittedName>
</protein>
<dbReference type="AlphaFoldDB" id="A0A218XEA6"/>
<evidence type="ECO:0000256" key="1">
    <source>
        <dbReference type="ARBA" id="ARBA00006484"/>
    </source>
</evidence>
<keyword evidence="5" id="KW-1185">Reference proteome</keyword>
<dbReference type="PRINTS" id="PR00080">
    <property type="entry name" value="SDRFAMILY"/>
</dbReference>
<dbReference type="FunFam" id="3.40.50.720:FF:000084">
    <property type="entry name" value="Short-chain dehydrogenase reductase"/>
    <property type="match status" value="1"/>
</dbReference>
<proteinExistence type="inferred from homology"/>
<evidence type="ECO:0000313" key="2">
    <source>
        <dbReference type="EMBL" id="OWM83287.1"/>
    </source>
</evidence>
<name>A0A218XEA6_PUNGR</name>
<reference evidence="3 5" key="3">
    <citation type="submission" date="2017-11" db="EMBL/GenBank/DDBJ databases">
        <title>De-novo sequencing of pomegranate (Punica granatum L.) genome.</title>
        <authorList>
            <person name="Akparov Z."/>
            <person name="Amiraslanov A."/>
            <person name="Hajiyeva S."/>
            <person name="Abbasov M."/>
            <person name="Kaur K."/>
            <person name="Hamwieh A."/>
            <person name="Solovyev V."/>
            <person name="Salamov A."/>
            <person name="Braich B."/>
            <person name="Kosarev P."/>
            <person name="Mahmoud A."/>
            <person name="Hajiyev E."/>
            <person name="Babayeva S."/>
            <person name="Izzatullayeva V."/>
            <person name="Mammadov A."/>
            <person name="Mammadov A."/>
            <person name="Sharifova S."/>
            <person name="Ojaghi J."/>
            <person name="Eynullazada K."/>
            <person name="Bayramov B."/>
            <person name="Abdulazimova A."/>
            <person name="Shahmuradov I."/>
        </authorList>
    </citation>
    <scope>NUCLEOTIDE SEQUENCE [LARGE SCALE GENOMIC DNA]</scope>
    <source>
        <strain evidence="3">AG2017</strain>
        <strain evidence="5">cv. AG2017</strain>
        <tissue evidence="3">Leaf</tissue>
    </source>
</reference>
<dbReference type="OrthoDB" id="294295at2759"/>
<comment type="caution">
    <text evidence="2">The sequence shown here is derived from an EMBL/GenBank/DDBJ whole genome shotgun (WGS) entry which is preliminary data.</text>
</comment>
<dbReference type="STRING" id="22663.A0A218XEA6"/>
<dbReference type="Proteomes" id="UP000197138">
    <property type="component" value="Unassembled WGS sequence"/>
</dbReference>
<comment type="similarity">
    <text evidence="1">Belongs to the short-chain dehydrogenases/reductases (SDR) family.</text>
</comment>